<dbReference type="EMBL" id="CP017757">
    <property type="protein sequence ID" value="AQV93323.1"/>
    <property type="molecule type" value="Genomic_DNA"/>
</dbReference>
<gene>
    <name evidence="5" type="ORF">BJN34_05370</name>
</gene>
<dbReference type="InterPro" id="IPR039994">
    <property type="entry name" value="NO66-like"/>
</dbReference>
<evidence type="ECO:0000259" key="4">
    <source>
        <dbReference type="PROSITE" id="PS51184"/>
    </source>
</evidence>
<comment type="cofactor">
    <cofactor evidence="1">
        <name>Fe(2+)</name>
        <dbReference type="ChEBI" id="CHEBI:29033"/>
    </cofactor>
</comment>
<dbReference type="SMART" id="SM00558">
    <property type="entry name" value="JmjC"/>
    <property type="match status" value="1"/>
</dbReference>
<keyword evidence="2" id="KW-0479">Metal-binding</keyword>
<dbReference type="PANTHER" id="PTHR13096:SF8">
    <property type="entry name" value="RIBOSOMAL OXYGENASE 1"/>
    <property type="match status" value="1"/>
</dbReference>
<dbReference type="Proteomes" id="UP000189627">
    <property type="component" value="Chromosome 1"/>
</dbReference>
<dbReference type="KEGG" id="cuh:BJN34_05370"/>
<sequence>MESQDLAQMVLDSDGLMLNYEERRFWKGRIDPRYLQSIFSWHHLNQLLSTHRITNDRLRLSRVNDYLTPNKLAFRQARDQFGRSTDCLSINVLHRLMRLGVTGVLESTNELIPQIEALTTDIRARFDARSSANAYFSFGSTSGFGTHNDDHDVIVIQFQGRKYWHFFRTATSTEKATVQDLVAPTTHDRGHTILLEEGEVMFVPKGTWHDVVALDEPSLHVTVSIVYPTVTDFIDWLLKQHQFGLPFRDIKIGRDDLGAMAADCSDFIDKTTSREVLLEFLKAYYARYAASRISPAFPTLNRVTPADSYKRLPYAISILDKKEAGVINISALGRRHAISEAEYRILDELSHKYSCSLTDILASVRDCIPNLDTATSALERLLDIGLISKVRGEQLEDR</sequence>
<dbReference type="AlphaFoldDB" id="A0A1U9UKZ5"/>
<evidence type="ECO:0000313" key="5">
    <source>
        <dbReference type="EMBL" id="AQV93323.1"/>
    </source>
</evidence>
<evidence type="ECO:0000256" key="3">
    <source>
        <dbReference type="ARBA" id="ARBA00023004"/>
    </source>
</evidence>
<protein>
    <recommendedName>
        <fullName evidence="4">JmjC domain-containing protein</fullName>
    </recommendedName>
</protein>
<dbReference type="PANTHER" id="PTHR13096">
    <property type="entry name" value="MINA53 MYC INDUCED NUCLEAR ANTIGEN"/>
    <property type="match status" value="1"/>
</dbReference>
<proteinExistence type="predicted"/>
<evidence type="ECO:0000313" key="6">
    <source>
        <dbReference type="Proteomes" id="UP000189627"/>
    </source>
</evidence>
<name>A0A1U9UKZ5_CUPNE</name>
<dbReference type="OrthoDB" id="479699at2"/>
<dbReference type="PROSITE" id="PS51184">
    <property type="entry name" value="JMJC"/>
    <property type="match status" value="1"/>
</dbReference>
<reference evidence="6" key="1">
    <citation type="submission" date="2017-02" db="EMBL/GenBank/DDBJ databases">
        <title>Complete genome sequence of Cupriavidus necator strain NH9, a 3-chlorobenzoate degrader.</title>
        <authorList>
            <person name="Moriuchi R."/>
            <person name="Dohra H."/>
            <person name="Ogawa N."/>
        </authorList>
    </citation>
    <scope>NUCLEOTIDE SEQUENCE [LARGE SCALE GENOMIC DNA]</scope>
    <source>
        <strain evidence="6">NH9</strain>
    </source>
</reference>
<dbReference type="InterPro" id="IPR003347">
    <property type="entry name" value="JmjC_dom"/>
</dbReference>
<accession>A0A1U9UKZ5</accession>
<organism evidence="5 6">
    <name type="scientific">Cupriavidus necator</name>
    <name type="common">Alcaligenes eutrophus</name>
    <name type="synonym">Ralstonia eutropha</name>
    <dbReference type="NCBI Taxonomy" id="106590"/>
    <lineage>
        <taxon>Bacteria</taxon>
        <taxon>Pseudomonadati</taxon>
        <taxon>Pseudomonadota</taxon>
        <taxon>Betaproteobacteria</taxon>
        <taxon>Burkholderiales</taxon>
        <taxon>Burkholderiaceae</taxon>
        <taxon>Cupriavidus</taxon>
    </lineage>
</organism>
<evidence type="ECO:0000256" key="1">
    <source>
        <dbReference type="ARBA" id="ARBA00001954"/>
    </source>
</evidence>
<evidence type="ECO:0000256" key="2">
    <source>
        <dbReference type="ARBA" id="ARBA00022723"/>
    </source>
</evidence>
<dbReference type="Gene3D" id="2.60.120.650">
    <property type="entry name" value="Cupin"/>
    <property type="match status" value="1"/>
</dbReference>
<dbReference type="RefSeq" id="WP_078195693.1">
    <property type="nucleotide sequence ID" value="NZ_CP017757.2"/>
</dbReference>
<dbReference type="Pfam" id="PF08007">
    <property type="entry name" value="JmjC_2"/>
    <property type="match status" value="1"/>
</dbReference>
<feature type="domain" description="JmjC" evidence="4">
    <location>
        <begin position="101"/>
        <end position="242"/>
    </location>
</feature>
<keyword evidence="3" id="KW-0408">Iron</keyword>
<dbReference type="GO" id="GO:0046872">
    <property type="term" value="F:metal ion binding"/>
    <property type="evidence" value="ECO:0007669"/>
    <property type="project" value="UniProtKB-KW"/>
</dbReference>
<dbReference type="SUPFAM" id="SSF51197">
    <property type="entry name" value="Clavaminate synthase-like"/>
    <property type="match status" value="1"/>
</dbReference>